<feature type="compositionally biased region" description="Polar residues" evidence="1">
    <location>
        <begin position="402"/>
        <end position="412"/>
    </location>
</feature>
<dbReference type="PANTHER" id="PTHR35564:SF3">
    <property type="entry name" value="TYPE VI SECRETION SYSTEM BASEPLATE SUBUNIT TSSG"/>
    <property type="match status" value="1"/>
</dbReference>
<evidence type="ECO:0000256" key="1">
    <source>
        <dbReference type="SAM" id="MobiDB-lite"/>
    </source>
</evidence>
<dbReference type="Pfam" id="PF06996">
    <property type="entry name" value="T6SS_TssG"/>
    <property type="match status" value="1"/>
</dbReference>
<dbReference type="PANTHER" id="PTHR35564">
    <property type="match status" value="1"/>
</dbReference>
<gene>
    <name evidence="2" type="primary">tssG</name>
    <name evidence="2" type="ORF">H9894_02965</name>
</gene>
<feature type="compositionally biased region" description="Basic and acidic residues" evidence="1">
    <location>
        <begin position="108"/>
        <end position="119"/>
    </location>
</feature>
<name>A0A9D1PX23_9BACT</name>
<proteinExistence type="predicted"/>
<protein>
    <submittedName>
        <fullName evidence="2">Type VI secretion system baseplate subunit TssG</fullName>
    </submittedName>
</protein>
<organism evidence="2 3">
    <name type="scientific">Candidatus Desulfovibrio intestinipullorum</name>
    <dbReference type="NCBI Taxonomy" id="2838536"/>
    <lineage>
        <taxon>Bacteria</taxon>
        <taxon>Pseudomonadati</taxon>
        <taxon>Thermodesulfobacteriota</taxon>
        <taxon>Desulfovibrionia</taxon>
        <taxon>Desulfovibrionales</taxon>
        <taxon>Desulfovibrionaceae</taxon>
        <taxon>Desulfovibrio</taxon>
    </lineage>
</organism>
<dbReference type="InterPro" id="IPR010732">
    <property type="entry name" value="T6SS_TssG-like"/>
</dbReference>
<comment type="caution">
    <text evidence="2">The sequence shown here is derived from an EMBL/GenBank/DDBJ whole genome shotgun (WGS) entry which is preliminary data.</text>
</comment>
<accession>A0A9D1PX23</accession>
<feature type="region of interest" description="Disordered" evidence="1">
    <location>
        <begin position="377"/>
        <end position="437"/>
    </location>
</feature>
<sequence>MRDRDVTGRGFENRDEFLERLRARFRSRARDTSGAPGDAIRDNALVRRLFAEPWKFSIVQVTRLLHVFFAPDKSYTDFVREELLIRPHLSLAFPPSDVISLEELAPEEPPRADHADRSGTDGSAAPETADEDSHADAGDASPARGPRFRITVSIPGLYGAASPLPTFYVEDLLAEAREDLSAGRDFLDLVNAPFFGHFLHAGWFRYRPMQAVLEEQDLELAEKMLALGGLSAPFVRSLPLKPLQLAPFCGLLNQYPRSAAGLQAFLSGCLGVPCTVEQCAEGCAAIPPSQRCQLGTANSRLGEDTSLGSQIADCTGRITVHLHSLGPDAMRRLAGADGLRRIRKYIDFYCTEPLEADIVLHLACPEQACTCLGPNPETEARTSPADDGPPVSFGQVLGQDTWLGQGTDSQPAQAPDRTARGSAFFRGQRWLQNSENA</sequence>
<feature type="region of interest" description="Disordered" evidence="1">
    <location>
        <begin position="105"/>
        <end position="144"/>
    </location>
</feature>
<dbReference type="AlphaFoldDB" id="A0A9D1PX23"/>
<dbReference type="EMBL" id="DXHV01000033">
    <property type="protein sequence ID" value="HIW00133.1"/>
    <property type="molecule type" value="Genomic_DNA"/>
</dbReference>
<evidence type="ECO:0000313" key="2">
    <source>
        <dbReference type="EMBL" id="HIW00133.1"/>
    </source>
</evidence>
<dbReference type="NCBIfam" id="TIGR03347">
    <property type="entry name" value="VI_chp_1"/>
    <property type="match status" value="1"/>
</dbReference>
<reference evidence="2" key="1">
    <citation type="journal article" date="2021" name="PeerJ">
        <title>Extensive microbial diversity within the chicken gut microbiome revealed by metagenomics and culture.</title>
        <authorList>
            <person name="Gilroy R."/>
            <person name="Ravi A."/>
            <person name="Getino M."/>
            <person name="Pursley I."/>
            <person name="Horton D.L."/>
            <person name="Alikhan N.F."/>
            <person name="Baker D."/>
            <person name="Gharbi K."/>
            <person name="Hall N."/>
            <person name="Watson M."/>
            <person name="Adriaenssens E.M."/>
            <person name="Foster-Nyarko E."/>
            <person name="Jarju S."/>
            <person name="Secka A."/>
            <person name="Antonio M."/>
            <person name="Oren A."/>
            <person name="Chaudhuri R.R."/>
            <person name="La Ragione R."/>
            <person name="Hildebrand F."/>
            <person name="Pallen M.J."/>
        </authorList>
    </citation>
    <scope>NUCLEOTIDE SEQUENCE</scope>
    <source>
        <strain evidence="2">ChiHecec2B26-446</strain>
    </source>
</reference>
<reference evidence="2" key="2">
    <citation type="submission" date="2021-04" db="EMBL/GenBank/DDBJ databases">
        <authorList>
            <person name="Gilroy R."/>
        </authorList>
    </citation>
    <scope>NUCLEOTIDE SEQUENCE</scope>
    <source>
        <strain evidence="2">ChiHecec2B26-446</strain>
    </source>
</reference>
<dbReference type="Proteomes" id="UP000886752">
    <property type="component" value="Unassembled WGS sequence"/>
</dbReference>
<evidence type="ECO:0000313" key="3">
    <source>
        <dbReference type="Proteomes" id="UP000886752"/>
    </source>
</evidence>